<keyword evidence="2" id="KW-0732">Signal</keyword>
<name>A0ABD7QNU1_RAOOR</name>
<evidence type="ECO:0000256" key="1">
    <source>
        <dbReference type="SAM" id="MobiDB-lite"/>
    </source>
</evidence>
<comment type="caution">
    <text evidence="3">The sequence shown here is derived from an EMBL/GenBank/DDBJ whole genome shotgun (WGS) entry which is preliminary data.</text>
</comment>
<evidence type="ECO:0000313" key="4">
    <source>
        <dbReference type="Proteomes" id="UP000295263"/>
    </source>
</evidence>
<dbReference type="RefSeq" id="WP_132510258.1">
    <property type="nucleotide sequence ID" value="NZ_SLYQ01000001.1"/>
</dbReference>
<dbReference type="Gene3D" id="2.60.40.3500">
    <property type="match status" value="1"/>
</dbReference>
<protein>
    <submittedName>
        <fullName evidence="3">Tight adherence protein D</fullName>
    </submittedName>
</protein>
<organism evidence="3 4">
    <name type="scientific">Raoultella ornithinolytica</name>
    <name type="common">Klebsiella ornithinolytica</name>
    <dbReference type="NCBI Taxonomy" id="54291"/>
    <lineage>
        <taxon>Bacteria</taxon>
        <taxon>Pseudomonadati</taxon>
        <taxon>Pseudomonadota</taxon>
        <taxon>Gammaproteobacteria</taxon>
        <taxon>Enterobacterales</taxon>
        <taxon>Enterobacteriaceae</taxon>
        <taxon>Klebsiella/Raoultella group</taxon>
        <taxon>Raoultella</taxon>
    </lineage>
</organism>
<evidence type="ECO:0000313" key="3">
    <source>
        <dbReference type="EMBL" id="TCQ76582.1"/>
    </source>
</evidence>
<dbReference type="Proteomes" id="UP000295263">
    <property type="component" value="Unassembled WGS sequence"/>
</dbReference>
<feature type="chain" id="PRO_5044742495" evidence="2">
    <location>
        <begin position="22"/>
        <end position="440"/>
    </location>
</feature>
<dbReference type="Pfam" id="PF13432">
    <property type="entry name" value="TPR_16"/>
    <property type="match status" value="1"/>
</dbReference>
<accession>A0ABD7QNU1</accession>
<dbReference type="SUPFAM" id="SSF48452">
    <property type="entry name" value="TPR-like"/>
    <property type="match status" value="1"/>
</dbReference>
<dbReference type="PROSITE" id="PS51257">
    <property type="entry name" value="PROKAR_LIPOPROTEIN"/>
    <property type="match status" value="1"/>
</dbReference>
<feature type="signal peptide" evidence="2">
    <location>
        <begin position="1"/>
        <end position="21"/>
    </location>
</feature>
<reference evidence="3 4" key="1">
    <citation type="submission" date="2019-03" db="EMBL/GenBank/DDBJ databases">
        <title>Genomic analyses of the natural microbiome of Caenorhabditis elegans.</title>
        <authorList>
            <person name="Samuel B."/>
        </authorList>
    </citation>
    <scope>NUCLEOTIDE SEQUENCE [LARGE SCALE GENOMIC DNA]</scope>
    <source>
        <strain evidence="3 4">JUb54</strain>
    </source>
</reference>
<feature type="compositionally biased region" description="Low complexity" evidence="1">
    <location>
        <begin position="280"/>
        <end position="292"/>
    </location>
</feature>
<gene>
    <name evidence="3" type="ORF">EC841_101391</name>
</gene>
<proteinExistence type="predicted"/>
<dbReference type="EMBL" id="SLYQ01000001">
    <property type="protein sequence ID" value="TCQ76582.1"/>
    <property type="molecule type" value="Genomic_DNA"/>
</dbReference>
<feature type="region of interest" description="Disordered" evidence="1">
    <location>
        <begin position="255"/>
        <end position="292"/>
    </location>
</feature>
<dbReference type="Gene3D" id="1.25.40.10">
    <property type="entry name" value="Tetratricopeptide repeat domain"/>
    <property type="match status" value="1"/>
</dbReference>
<dbReference type="InterPro" id="IPR011990">
    <property type="entry name" value="TPR-like_helical_dom_sf"/>
</dbReference>
<dbReference type="AlphaFoldDB" id="A0ABD7QNU1"/>
<evidence type="ECO:0000256" key="2">
    <source>
        <dbReference type="SAM" id="SignalP"/>
    </source>
</evidence>
<sequence length="440" mass="49055">MVKLIYLVAFLTLFMLGGCQTQSGSGGELNDSQREYILSKVNNYNGLIKLYREKLSRKEDKDTRYRLAEYYYLAEDFDSSRQYLQPLIANNPDERALLLESKNLMELGHYSDAQAKVSRVIGQNPKSGEAWNMQGILLAQDGDFTGSAHAFNQARQHFVDDDIVINNLAMLAIMQKDYATARDYLFSLYGRGHASQKVLHNLVYVLVKLQDFSGAESILQQEKMTDRTEGLMEALAKVNPRPLVRSAASSTPAPVSIAKGAARPVKQEARADESPPVVRTAAAEPTPVSAPAPVTTQDEIARLLANQPSTKPAGLSEKASLALTRGLKDVAVVRAGRHPGYFRMTLESRQAINFRELPSADKNKRIFELHNVRLGPALLRAANDIPREYSNINKLTFYQNQTDAVLIEFEFSHPLAKTNVFRLAGNKVPGERLVFDIYYG</sequence>